<dbReference type="Pfam" id="PF07715">
    <property type="entry name" value="Plug"/>
    <property type="match status" value="1"/>
</dbReference>
<dbReference type="PROSITE" id="PS52016">
    <property type="entry name" value="TONB_DEPENDENT_REC_3"/>
    <property type="match status" value="1"/>
</dbReference>
<evidence type="ECO:0000313" key="14">
    <source>
        <dbReference type="Proteomes" id="UP001595555"/>
    </source>
</evidence>
<dbReference type="InterPro" id="IPR012910">
    <property type="entry name" value="Plug_dom"/>
</dbReference>
<keyword evidence="13" id="KW-0675">Receptor</keyword>
<proteinExistence type="inferred from homology"/>
<evidence type="ECO:0000256" key="7">
    <source>
        <dbReference type="ARBA" id="ARBA00023237"/>
    </source>
</evidence>
<dbReference type="Gene3D" id="2.170.130.10">
    <property type="entry name" value="TonB-dependent receptor, plug domain"/>
    <property type="match status" value="1"/>
</dbReference>
<evidence type="ECO:0000256" key="9">
    <source>
        <dbReference type="RuleBase" id="RU003357"/>
    </source>
</evidence>
<evidence type="ECO:0000256" key="6">
    <source>
        <dbReference type="ARBA" id="ARBA00023136"/>
    </source>
</evidence>
<evidence type="ECO:0000256" key="4">
    <source>
        <dbReference type="ARBA" id="ARBA00022692"/>
    </source>
</evidence>
<keyword evidence="5 9" id="KW-0798">TonB box</keyword>
<keyword evidence="14" id="KW-1185">Reference proteome</keyword>
<dbReference type="InterPro" id="IPR039426">
    <property type="entry name" value="TonB-dep_rcpt-like"/>
</dbReference>
<evidence type="ECO:0000256" key="5">
    <source>
        <dbReference type="ARBA" id="ARBA00023077"/>
    </source>
</evidence>
<name>A0ABV7FHQ4_9GAMM</name>
<dbReference type="EMBL" id="JBHRTF010000004">
    <property type="protein sequence ID" value="MFC3116163.1"/>
    <property type="molecule type" value="Genomic_DNA"/>
</dbReference>
<keyword evidence="7 8" id="KW-0998">Cell outer membrane</keyword>
<evidence type="ECO:0000259" key="11">
    <source>
        <dbReference type="Pfam" id="PF00593"/>
    </source>
</evidence>
<dbReference type="RefSeq" id="WP_378119162.1">
    <property type="nucleotide sequence ID" value="NZ_JBHRTF010000004.1"/>
</dbReference>
<feature type="domain" description="TonB-dependent receptor plug" evidence="12">
    <location>
        <begin position="50"/>
        <end position="151"/>
    </location>
</feature>
<comment type="similarity">
    <text evidence="8 9">Belongs to the TonB-dependent receptor family.</text>
</comment>
<organism evidence="13 14">
    <name type="scientific">Cellvibrio fontiphilus</name>
    <dbReference type="NCBI Taxonomy" id="1815559"/>
    <lineage>
        <taxon>Bacteria</taxon>
        <taxon>Pseudomonadati</taxon>
        <taxon>Pseudomonadota</taxon>
        <taxon>Gammaproteobacteria</taxon>
        <taxon>Cellvibrionales</taxon>
        <taxon>Cellvibrionaceae</taxon>
        <taxon>Cellvibrio</taxon>
    </lineage>
</organism>
<comment type="subcellular location">
    <subcellularLocation>
        <location evidence="1 8">Cell outer membrane</location>
        <topology evidence="1 8">Multi-pass membrane protein</topology>
    </subcellularLocation>
</comment>
<dbReference type="InterPro" id="IPR000531">
    <property type="entry name" value="Beta-barrel_TonB"/>
</dbReference>
<accession>A0ABV7FHQ4</accession>
<dbReference type="InterPro" id="IPR037066">
    <property type="entry name" value="Plug_dom_sf"/>
</dbReference>
<reference evidence="14" key="1">
    <citation type="journal article" date="2019" name="Int. J. Syst. Evol. Microbiol.">
        <title>The Global Catalogue of Microorganisms (GCM) 10K type strain sequencing project: providing services to taxonomists for standard genome sequencing and annotation.</title>
        <authorList>
            <consortium name="The Broad Institute Genomics Platform"/>
            <consortium name="The Broad Institute Genome Sequencing Center for Infectious Disease"/>
            <person name="Wu L."/>
            <person name="Ma J."/>
        </authorList>
    </citation>
    <scope>NUCLEOTIDE SEQUENCE [LARGE SCALE GENOMIC DNA]</scope>
    <source>
        <strain evidence="14">KCTC 52237</strain>
    </source>
</reference>
<dbReference type="Pfam" id="PF00593">
    <property type="entry name" value="TonB_dep_Rec_b-barrel"/>
    <property type="match status" value="1"/>
</dbReference>
<keyword evidence="2 8" id="KW-0813">Transport</keyword>
<keyword evidence="6 8" id="KW-0472">Membrane</keyword>
<dbReference type="PANTHER" id="PTHR40980">
    <property type="entry name" value="PLUG DOMAIN-CONTAINING PROTEIN"/>
    <property type="match status" value="1"/>
</dbReference>
<sequence>MFKKKTLSLSIAMVAALGSSYVAVAQEDEQLEEVVVTGIRGSLTQALDVKRDNTQIVDAIVAEDIGKFPDNNVIEAMQRITGVQVTNRGSGEVAGISIRGLTDINTTVNGRNIFTASGLAVALQDIPASLIKQVDVYKTRSASQIENGIAGSVDVKTQRPFNFDGSKVVVAARAINQEQSDEIDPNISALASNRWDTSSGEFGALVNLSFAETNYRDQSVTPGAMVPFATDDPVAPFTNYERIFLGKGGVTENPIWTPGLLNGLPSAAGSTLDVNGEPMEYLLGRDAIFASDFTGKRERTAANVSFQFAPNDTSEYLFEAFYNGYRNESFNSLLFSFADWWGSYVNDPAAANLEVFPGTNIVKSRSVSNQYMFTSGDFGTGKTDSYVYALGGSWDIGSNLKVKSELVYQDSEFSTTFAGMRFDKVGYQLDVDFNAGGGLPAYSFPDNPATVGVDESDLTDLVAWNSAQFYDSGTRSNGDATTFTTDATYTTDFSIFTAFDFGVRVDNRTAAEAARRQGAKNNAITEYDSYNIIDGAYNGAIAIESIEGIASINKGFFDGEANVPTTWAAANGHYLTRNIGEMRGLYGLTELPLINGFDIEELTTSAYVTAKFESELAGKAIDGEVGLRYTGSETDMVFTDINKELLNPTVDNSSSATADTSKVLPSLMVRYHWTDNLQSRIAYTETLRRPAFGQLNANINYNEDVTNIGYGTAGGGNPDLKPTESQNYDFSLEWYFADSSSLYGTLFKREIEGFVIDFRRQVQAPKPDGSGIGTYVLSQPFNASNGELSGLELGAVWFPENLPSVLDGFGVQASYTALESSQTTPVTNAAGEIIETKKTDLFGVSDESYSVVLAYDKYDVGVRLSYAWRSAFLNNYEAALFANPLEVWRKPESSLDLQVSYQVNDNLSLTLDGTNLTEEIYQSYYGENGSTTNNFGSALYSRTFAIGARLTF</sequence>
<dbReference type="SUPFAM" id="SSF56935">
    <property type="entry name" value="Porins"/>
    <property type="match status" value="1"/>
</dbReference>
<evidence type="ECO:0000256" key="1">
    <source>
        <dbReference type="ARBA" id="ARBA00004571"/>
    </source>
</evidence>
<evidence type="ECO:0000256" key="3">
    <source>
        <dbReference type="ARBA" id="ARBA00022452"/>
    </source>
</evidence>
<evidence type="ECO:0000256" key="10">
    <source>
        <dbReference type="SAM" id="SignalP"/>
    </source>
</evidence>
<dbReference type="PANTHER" id="PTHR40980:SF3">
    <property type="entry name" value="TONB-DEPENDENT RECEPTOR-LIKE BETA-BARREL DOMAIN-CONTAINING PROTEIN"/>
    <property type="match status" value="1"/>
</dbReference>
<evidence type="ECO:0000259" key="12">
    <source>
        <dbReference type="Pfam" id="PF07715"/>
    </source>
</evidence>
<keyword evidence="4 8" id="KW-0812">Transmembrane</keyword>
<protein>
    <submittedName>
        <fullName evidence="13">TonB-dependent receptor</fullName>
    </submittedName>
</protein>
<gene>
    <name evidence="13" type="ORF">ACFODX_11390</name>
</gene>
<dbReference type="InterPro" id="IPR010104">
    <property type="entry name" value="TonB_rcpt_bac"/>
</dbReference>
<feature type="chain" id="PRO_5047263472" evidence="10">
    <location>
        <begin position="26"/>
        <end position="952"/>
    </location>
</feature>
<keyword evidence="10" id="KW-0732">Signal</keyword>
<dbReference type="Gene3D" id="2.40.170.20">
    <property type="entry name" value="TonB-dependent receptor, beta-barrel domain"/>
    <property type="match status" value="1"/>
</dbReference>
<keyword evidence="3 8" id="KW-1134">Transmembrane beta strand</keyword>
<dbReference type="InterPro" id="IPR036942">
    <property type="entry name" value="Beta-barrel_TonB_sf"/>
</dbReference>
<evidence type="ECO:0000256" key="8">
    <source>
        <dbReference type="PROSITE-ProRule" id="PRU01360"/>
    </source>
</evidence>
<feature type="signal peptide" evidence="10">
    <location>
        <begin position="1"/>
        <end position="25"/>
    </location>
</feature>
<comment type="caution">
    <text evidence="13">The sequence shown here is derived from an EMBL/GenBank/DDBJ whole genome shotgun (WGS) entry which is preliminary data.</text>
</comment>
<evidence type="ECO:0000256" key="2">
    <source>
        <dbReference type="ARBA" id="ARBA00022448"/>
    </source>
</evidence>
<dbReference type="Proteomes" id="UP001595555">
    <property type="component" value="Unassembled WGS sequence"/>
</dbReference>
<dbReference type="NCBIfam" id="TIGR01782">
    <property type="entry name" value="TonB-Xanth-Caul"/>
    <property type="match status" value="1"/>
</dbReference>
<feature type="domain" description="TonB-dependent receptor-like beta-barrel" evidence="11">
    <location>
        <begin position="441"/>
        <end position="916"/>
    </location>
</feature>
<evidence type="ECO:0000313" key="13">
    <source>
        <dbReference type="EMBL" id="MFC3116163.1"/>
    </source>
</evidence>